<name>A0A816KJT6_BRANA</name>
<keyword evidence="2" id="KW-0238">DNA-binding</keyword>
<feature type="region of interest" description="Disordered" evidence="3">
    <location>
        <begin position="1"/>
        <end position="54"/>
    </location>
</feature>
<dbReference type="Proteomes" id="UP001295469">
    <property type="component" value="Chromosome C02"/>
</dbReference>
<dbReference type="GO" id="GO:0003700">
    <property type="term" value="F:DNA-binding transcription factor activity"/>
    <property type="evidence" value="ECO:0007669"/>
    <property type="project" value="InterPro"/>
</dbReference>
<gene>
    <name evidence="4" type="ORF">DARMORV10_C02P61880.1</name>
</gene>
<comment type="subcellular location">
    <subcellularLocation>
        <location evidence="1">Nucleus</location>
    </subcellularLocation>
</comment>
<dbReference type="InterPro" id="IPR044825">
    <property type="entry name" value="GLK1/2-like"/>
</dbReference>
<accession>A0A816KJT6</accession>
<feature type="compositionally biased region" description="Acidic residues" evidence="3">
    <location>
        <begin position="18"/>
        <end position="29"/>
    </location>
</feature>
<protein>
    <submittedName>
        <fullName evidence="4">(rape) hypothetical protein</fullName>
    </submittedName>
</protein>
<reference evidence="4" key="1">
    <citation type="submission" date="2021-01" db="EMBL/GenBank/DDBJ databases">
        <authorList>
            <consortium name="Genoscope - CEA"/>
            <person name="William W."/>
        </authorList>
    </citation>
    <scope>NUCLEOTIDE SEQUENCE</scope>
</reference>
<dbReference type="EMBL" id="HG994366">
    <property type="protein sequence ID" value="CAF1921470.1"/>
    <property type="molecule type" value="Genomic_DNA"/>
</dbReference>
<dbReference type="GO" id="GO:0045893">
    <property type="term" value="P:positive regulation of DNA-templated transcription"/>
    <property type="evidence" value="ECO:0007669"/>
    <property type="project" value="InterPro"/>
</dbReference>
<sequence length="84" mass="9368">MKNEIEQESLSCGAPCFDDTDGSIQDDTDGSEKIQEKTSSSDPCDGDSSSKKTKRVTIKWTSALENEFFMAIEHIGLHSKYLKF</sequence>
<evidence type="ECO:0000256" key="1">
    <source>
        <dbReference type="ARBA" id="ARBA00004123"/>
    </source>
</evidence>
<dbReference type="PANTHER" id="PTHR31312">
    <property type="entry name" value="TRANSCRIPTION ACTIVATOR GLK1"/>
    <property type="match status" value="1"/>
</dbReference>
<organism evidence="4">
    <name type="scientific">Brassica napus</name>
    <name type="common">Rape</name>
    <dbReference type="NCBI Taxonomy" id="3708"/>
    <lineage>
        <taxon>Eukaryota</taxon>
        <taxon>Viridiplantae</taxon>
        <taxon>Streptophyta</taxon>
        <taxon>Embryophyta</taxon>
        <taxon>Tracheophyta</taxon>
        <taxon>Spermatophyta</taxon>
        <taxon>Magnoliopsida</taxon>
        <taxon>eudicotyledons</taxon>
        <taxon>Gunneridae</taxon>
        <taxon>Pentapetalae</taxon>
        <taxon>rosids</taxon>
        <taxon>malvids</taxon>
        <taxon>Brassicales</taxon>
        <taxon>Brassicaceae</taxon>
        <taxon>Brassiceae</taxon>
        <taxon>Brassica</taxon>
    </lineage>
</organism>
<evidence type="ECO:0000256" key="2">
    <source>
        <dbReference type="ARBA" id="ARBA00023125"/>
    </source>
</evidence>
<dbReference type="AlphaFoldDB" id="A0A816KJT6"/>
<dbReference type="GO" id="GO:0005634">
    <property type="term" value="C:nucleus"/>
    <property type="evidence" value="ECO:0007669"/>
    <property type="project" value="UniProtKB-SubCell"/>
</dbReference>
<proteinExistence type="predicted"/>
<dbReference type="GO" id="GO:0003677">
    <property type="term" value="F:DNA binding"/>
    <property type="evidence" value="ECO:0007669"/>
    <property type="project" value="UniProtKB-KW"/>
</dbReference>
<evidence type="ECO:0000256" key="3">
    <source>
        <dbReference type="SAM" id="MobiDB-lite"/>
    </source>
</evidence>
<evidence type="ECO:0000313" key="4">
    <source>
        <dbReference type="EMBL" id="CAF1921470.1"/>
    </source>
</evidence>
<dbReference type="PANTHER" id="PTHR31312:SF4">
    <property type="entry name" value="TWO-COMPONENT RESPONSE REGULATOR-LIKE APRR2"/>
    <property type="match status" value="1"/>
</dbReference>